<reference evidence="3" key="1">
    <citation type="submission" date="2021-01" db="EMBL/GenBank/DDBJ databases">
        <authorList>
            <person name="Kaushik A."/>
        </authorList>
    </citation>
    <scope>NUCLEOTIDE SEQUENCE</scope>
    <source>
        <strain evidence="3">AG5</strain>
    </source>
</reference>
<dbReference type="InterPro" id="IPR002828">
    <property type="entry name" value="SurE-like_Pase/nucleotidase"/>
</dbReference>
<name>A0A8H3E051_9AGAM</name>
<dbReference type="PANTHER" id="PTHR47551">
    <property type="entry name" value="TUBULIN--TYROSINE LIGASE PBY1-RELATED"/>
    <property type="match status" value="1"/>
</dbReference>
<dbReference type="PANTHER" id="PTHR47551:SF1">
    <property type="entry name" value="TUBULIN--TYROSINE LIGASE PBY1-RELATED"/>
    <property type="match status" value="1"/>
</dbReference>
<dbReference type="Gene3D" id="3.40.1210.10">
    <property type="entry name" value="Survival protein SurE-like phosphatase/nucleotidase"/>
    <property type="match status" value="1"/>
</dbReference>
<protein>
    <recommendedName>
        <fullName evidence="2">Survival protein SurE-like phosphatase/nucleotidase domain-containing protein</fullName>
    </recommendedName>
</protein>
<evidence type="ECO:0000313" key="4">
    <source>
        <dbReference type="Proteomes" id="UP000663827"/>
    </source>
</evidence>
<dbReference type="GO" id="GO:0000932">
    <property type="term" value="C:P-body"/>
    <property type="evidence" value="ECO:0007669"/>
    <property type="project" value="TreeGrafter"/>
</dbReference>
<dbReference type="NCBIfam" id="TIGR00087">
    <property type="entry name" value="surE"/>
    <property type="match status" value="1"/>
</dbReference>
<organism evidence="3 4">
    <name type="scientific">Rhizoctonia solani</name>
    <dbReference type="NCBI Taxonomy" id="456999"/>
    <lineage>
        <taxon>Eukaryota</taxon>
        <taxon>Fungi</taxon>
        <taxon>Dikarya</taxon>
        <taxon>Basidiomycota</taxon>
        <taxon>Agaricomycotina</taxon>
        <taxon>Agaricomycetes</taxon>
        <taxon>Cantharellales</taxon>
        <taxon>Ceratobasidiaceae</taxon>
        <taxon>Rhizoctonia</taxon>
    </lineage>
</organism>
<feature type="region of interest" description="Disordered" evidence="1">
    <location>
        <begin position="233"/>
        <end position="293"/>
    </location>
</feature>
<evidence type="ECO:0000256" key="1">
    <source>
        <dbReference type="SAM" id="MobiDB-lite"/>
    </source>
</evidence>
<dbReference type="EMBL" id="CAJNJQ010002083">
    <property type="protein sequence ID" value="CAE7160714.1"/>
    <property type="molecule type" value="Genomic_DNA"/>
</dbReference>
<dbReference type="InterPro" id="IPR036523">
    <property type="entry name" value="SurE-like_sf"/>
</dbReference>
<evidence type="ECO:0000259" key="2">
    <source>
        <dbReference type="Pfam" id="PF01975"/>
    </source>
</evidence>
<dbReference type="Proteomes" id="UP000663827">
    <property type="component" value="Unassembled WGS sequence"/>
</dbReference>
<accession>A0A8H3E051</accession>
<comment type="caution">
    <text evidence="3">The sequence shown here is derived from an EMBL/GenBank/DDBJ whole genome shotgun (WGS) entry which is preliminary data.</text>
</comment>
<dbReference type="GO" id="GO:0016787">
    <property type="term" value="F:hydrolase activity"/>
    <property type="evidence" value="ECO:0007669"/>
    <property type="project" value="InterPro"/>
</dbReference>
<feature type="domain" description="Survival protein SurE-like phosphatase/nucleotidase" evidence="2">
    <location>
        <begin position="8"/>
        <end position="228"/>
    </location>
</feature>
<dbReference type="SUPFAM" id="SSF64167">
    <property type="entry name" value="SurE-like"/>
    <property type="match status" value="1"/>
</dbReference>
<dbReference type="Pfam" id="PF01975">
    <property type="entry name" value="SurE"/>
    <property type="match status" value="1"/>
</dbReference>
<dbReference type="AlphaFoldDB" id="A0A8H3E051"/>
<dbReference type="InterPro" id="IPR027746">
    <property type="entry name" value="TTL"/>
</dbReference>
<sequence>MATRPIRVLLTNDDGPPARDSPYVLGLYLELKKLGWDIRVVIPASQKSWIGKAYVIHDVVYGQHFYPKEDGTGEMCNASRPLKSGEAGEWILFEGTPATCTNIALHNLYPGEIDLVISGPNFGINTGSAFALSSGTIGAAMSGALSQMRSIALSYGTFRGVALPEYTVPAHALAGRIIKRLWENWGTDQHGLRPNEVDLYNVNIPMTSQLLRPEGIGVCWTTLRRNSYGRLFHPRKESDTGASRVESEAPSPVTTTAISDQPNIPPHNQLKPGPEDRISKPNQHISAPGRIRTSSTHLQQSKIAFTFSYSYDVRNSAHPPLKGTDLWAINNSIASVTPMRAVFCLGGEGEITAGSTWHW</sequence>
<proteinExistence type="predicted"/>
<evidence type="ECO:0000313" key="3">
    <source>
        <dbReference type="EMBL" id="CAE7160714.1"/>
    </source>
</evidence>
<gene>
    <name evidence="3" type="ORF">RDB_LOCUS98988</name>
</gene>
<feature type="compositionally biased region" description="Polar residues" evidence="1">
    <location>
        <begin position="252"/>
        <end position="262"/>
    </location>
</feature>